<evidence type="ECO:0000259" key="3">
    <source>
        <dbReference type="Pfam" id="PF02952"/>
    </source>
</evidence>
<evidence type="ECO:0000313" key="5">
    <source>
        <dbReference type="Proteomes" id="UP001157353"/>
    </source>
</evidence>
<evidence type="ECO:0000313" key="4">
    <source>
        <dbReference type="EMBL" id="GLS91772.1"/>
    </source>
</evidence>
<organism evidence="4 5">
    <name type="scientific">Psychromonas marina</name>
    <dbReference type="NCBI Taxonomy" id="88364"/>
    <lineage>
        <taxon>Bacteria</taxon>
        <taxon>Pseudomonadati</taxon>
        <taxon>Pseudomonadota</taxon>
        <taxon>Gammaproteobacteria</taxon>
        <taxon>Alteromonadales</taxon>
        <taxon>Psychromonadaceae</taxon>
        <taxon>Psychromonas</taxon>
    </lineage>
</organism>
<dbReference type="PANTHER" id="PTHR36120:SF1">
    <property type="entry name" value="L-FUCOSE ISOMERASE C-TERMINAL DOMAIN-CONTAINING PROTEIN"/>
    <property type="match status" value="1"/>
</dbReference>
<reference evidence="5" key="1">
    <citation type="journal article" date="2019" name="Int. J. Syst. Evol. Microbiol.">
        <title>The Global Catalogue of Microorganisms (GCM) 10K type strain sequencing project: providing services to taxonomists for standard genome sequencing and annotation.</title>
        <authorList>
            <consortium name="The Broad Institute Genomics Platform"/>
            <consortium name="The Broad Institute Genome Sequencing Center for Infectious Disease"/>
            <person name="Wu L."/>
            <person name="Ma J."/>
        </authorList>
    </citation>
    <scope>NUCLEOTIDE SEQUENCE [LARGE SCALE GENOMIC DNA]</scope>
    <source>
        <strain evidence="5">NBRC 103166</strain>
    </source>
</reference>
<name>A0ABQ6E310_9GAMM</name>
<dbReference type="SUPFAM" id="SSF53743">
    <property type="entry name" value="FucI/AraA N-terminal and middle domains"/>
    <property type="match status" value="1"/>
</dbReference>
<proteinExistence type="predicted"/>
<evidence type="ECO:0000256" key="1">
    <source>
        <dbReference type="ARBA" id="ARBA00023235"/>
    </source>
</evidence>
<feature type="domain" description="L-fucose isomerase C-terminal" evidence="3">
    <location>
        <begin position="348"/>
        <end position="474"/>
    </location>
</feature>
<keyword evidence="5" id="KW-1185">Reference proteome</keyword>
<dbReference type="Proteomes" id="UP001157353">
    <property type="component" value="Unassembled WGS sequence"/>
</dbReference>
<dbReference type="GO" id="GO:0016853">
    <property type="term" value="F:isomerase activity"/>
    <property type="evidence" value="ECO:0007669"/>
    <property type="project" value="UniProtKB-KW"/>
</dbReference>
<gene>
    <name evidence="4" type="ORF">GCM10007916_28420</name>
</gene>
<dbReference type="InterPro" id="IPR015888">
    <property type="entry name" value="Fuc_isomerase_C"/>
</dbReference>
<dbReference type="EMBL" id="BSPQ01000015">
    <property type="protein sequence ID" value="GLS91772.1"/>
    <property type="molecule type" value="Genomic_DNA"/>
</dbReference>
<dbReference type="InterPro" id="IPR009015">
    <property type="entry name" value="Fucose_isomerase_N/cen_sf"/>
</dbReference>
<protein>
    <submittedName>
        <fullName evidence="4">Fucose isomerase</fullName>
    </submittedName>
</protein>
<keyword evidence="2" id="KW-0119">Carbohydrate metabolism</keyword>
<keyword evidence="1 4" id="KW-0413">Isomerase</keyword>
<evidence type="ECO:0000256" key="2">
    <source>
        <dbReference type="ARBA" id="ARBA00023277"/>
    </source>
</evidence>
<accession>A0ABQ6E310</accession>
<dbReference type="Pfam" id="PF02952">
    <property type="entry name" value="Fucose_iso_C"/>
    <property type="match status" value="1"/>
</dbReference>
<comment type="caution">
    <text evidence="4">The sequence shown here is derived from an EMBL/GenBank/DDBJ whole genome shotgun (WGS) entry which is preliminary data.</text>
</comment>
<sequence>MINIPQVKLGIVAVSRDCFPISLSEQRRKAVVASCAEKEISIIELNTIIENEVDMLKALAEAKEAGVNSLVIYLGNFGPEGPLTQMAQRFDGPVMFVSAAEESTACLMDARGDAYCGMLNASYSAGLRNIRPHIPEYPVGTPSEVATMIGEFVPVVRTILGLKGLKIFSFGPRPQDFVACNAPIKALFDLGVEIMENSELDLYDIYLEAEGHKDIPAIIASMEAELGDNNPYPDLLPKLAQYEAALLDFHKANLGASTFGVFANKCWPSFEKFFGFVPCFVNARLAERGIPVACEVDIYGALSEYMITCATNLPATLLDINNSVPTDMVEANKEIMGDYTAKDLFMGFHCGNTASSCMKNSQLRFQKIMHSLMEPGKEPDITRGTLEGQIKPGEVTLFRLQSTADTKLRAYVAQGDILDIDPQSFGSIAVFAIPEMQRFYRHVLIQKRYPHHAGIAFANVGKTMYQVLNLLGVTDIDYNQPALERYPNEIPCTFLN</sequence>
<dbReference type="PANTHER" id="PTHR36120">
    <property type="entry name" value="FUCOSE ISOMERASE"/>
    <property type="match status" value="1"/>
</dbReference>
<dbReference type="RefSeq" id="WP_284204884.1">
    <property type="nucleotide sequence ID" value="NZ_BSPQ01000015.1"/>
</dbReference>